<name>A0A7C8HD38_9FIRM</name>
<dbReference type="AlphaFoldDB" id="A0A7C8HD38"/>
<keyword evidence="1" id="KW-1133">Transmembrane helix</keyword>
<dbReference type="EMBL" id="WSLF01000018">
    <property type="protein sequence ID" value="KAE9629102.1"/>
    <property type="molecule type" value="Genomic_DNA"/>
</dbReference>
<feature type="transmembrane region" description="Helical" evidence="1">
    <location>
        <begin position="174"/>
        <end position="197"/>
    </location>
</feature>
<gene>
    <name evidence="2" type="ORF">GND95_13365</name>
</gene>
<evidence type="ECO:0000313" key="3">
    <source>
        <dbReference type="Proteomes" id="UP000483018"/>
    </source>
</evidence>
<feature type="transmembrane region" description="Helical" evidence="1">
    <location>
        <begin position="113"/>
        <end position="130"/>
    </location>
</feature>
<keyword evidence="3" id="KW-1185">Reference proteome</keyword>
<feature type="transmembrane region" description="Helical" evidence="1">
    <location>
        <begin position="203"/>
        <end position="227"/>
    </location>
</feature>
<proteinExistence type="predicted"/>
<feature type="transmembrane region" description="Helical" evidence="1">
    <location>
        <begin position="59"/>
        <end position="81"/>
    </location>
</feature>
<feature type="transmembrane region" description="Helical" evidence="1">
    <location>
        <begin position="87"/>
        <end position="106"/>
    </location>
</feature>
<sequence>MPYCPKCGVELEHTVKNCPLCAFPMPKINDDANQPVYENKFPQPENIYFENLLKIKNQVFFTLSILIFSAVLVLMTIRSFFRVIPPAITYSIISVISGWFYISILFGYIRSKYYSTLSLGFITLCLTYGLDHVDGKLTWFYSYALPITILAVLVLLLLLYLYNRSRLKNQFVFVPAHLCISISLFSAALECILDFQANRKIHLSWSLIVFIVLMSIALILISLYYKLPDRIKEKIKRTLHI</sequence>
<feature type="transmembrane region" description="Helical" evidence="1">
    <location>
        <begin position="142"/>
        <end position="162"/>
    </location>
</feature>
<protein>
    <submittedName>
        <fullName evidence="2">Uncharacterized protein</fullName>
    </submittedName>
</protein>
<dbReference type="Proteomes" id="UP000483018">
    <property type="component" value="Unassembled WGS sequence"/>
</dbReference>
<keyword evidence="1" id="KW-0812">Transmembrane</keyword>
<organism evidence="2 3">
    <name type="scientific">Defluviitalea raffinosedens</name>
    <dbReference type="NCBI Taxonomy" id="1450156"/>
    <lineage>
        <taxon>Bacteria</taxon>
        <taxon>Bacillati</taxon>
        <taxon>Bacillota</taxon>
        <taxon>Clostridia</taxon>
        <taxon>Lachnospirales</taxon>
        <taxon>Defluviitaleaceae</taxon>
        <taxon>Defluviitalea</taxon>
    </lineage>
</organism>
<evidence type="ECO:0000313" key="2">
    <source>
        <dbReference type="EMBL" id="KAE9629102.1"/>
    </source>
</evidence>
<keyword evidence="1" id="KW-0472">Membrane</keyword>
<dbReference type="OrthoDB" id="80070at2"/>
<accession>A0A7C8HD38</accession>
<comment type="caution">
    <text evidence="2">The sequence shown here is derived from an EMBL/GenBank/DDBJ whole genome shotgun (WGS) entry which is preliminary data.</text>
</comment>
<dbReference type="RefSeq" id="WP_158741661.1">
    <property type="nucleotide sequence ID" value="NZ_WSLF01000018.1"/>
</dbReference>
<evidence type="ECO:0000256" key="1">
    <source>
        <dbReference type="SAM" id="Phobius"/>
    </source>
</evidence>
<reference evidence="2 3" key="1">
    <citation type="submission" date="2019-12" db="EMBL/GenBank/DDBJ databases">
        <title>Defluviitalea raffinosedens, isolated from a biogas fermenter, genome sequencing and characterization.</title>
        <authorList>
            <person name="Rettenmaier R."/>
            <person name="Schneider M."/>
            <person name="Neuhaus K."/>
            <person name="Liebl W."/>
            <person name="Zverlov V."/>
        </authorList>
    </citation>
    <scope>NUCLEOTIDE SEQUENCE [LARGE SCALE GENOMIC DNA]</scope>
    <source>
        <strain evidence="2 3">249c-K6</strain>
    </source>
</reference>